<dbReference type="Pfam" id="PF06808">
    <property type="entry name" value="DctM"/>
    <property type="match status" value="1"/>
</dbReference>
<comment type="subunit">
    <text evidence="7">The complex comprises the extracytoplasmic solute receptor protein and the two transmembrane proteins.</text>
</comment>
<feature type="transmembrane region" description="Helical" evidence="7">
    <location>
        <begin position="408"/>
        <end position="429"/>
    </location>
</feature>
<accession>A0AAW5R0M4</accession>
<feature type="transmembrane region" description="Helical" evidence="7">
    <location>
        <begin position="101"/>
        <end position="130"/>
    </location>
</feature>
<keyword evidence="5 7" id="KW-1133">Transmembrane helix</keyword>
<feature type="transmembrane region" description="Helical" evidence="7">
    <location>
        <begin position="221"/>
        <end position="243"/>
    </location>
</feature>
<evidence type="ECO:0000256" key="4">
    <source>
        <dbReference type="ARBA" id="ARBA00022692"/>
    </source>
</evidence>
<evidence type="ECO:0000313" key="10">
    <source>
        <dbReference type="Proteomes" id="UP001320898"/>
    </source>
</evidence>
<dbReference type="InterPro" id="IPR004681">
    <property type="entry name" value="TRAP_DctM"/>
</dbReference>
<proteinExistence type="inferred from homology"/>
<dbReference type="InterPro" id="IPR010656">
    <property type="entry name" value="DctM"/>
</dbReference>
<evidence type="ECO:0000256" key="3">
    <source>
        <dbReference type="ARBA" id="ARBA00022519"/>
    </source>
</evidence>
<comment type="subcellular location">
    <subcellularLocation>
        <location evidence="1 7">Cell inner membrane</location>
        <topology evidence="1 7">Multi-pass membrane protein</topology>
    </subcellularLocation>
</comment>
<dbReference type="Proteomes" id="UP001320898">
    <property type="component" value="Unassembled WGS sequence"/>
</dbReference>
<dbReference type="GO" id="GO:0022857">
    <property type="term" value="F:transmembrane transporter activity"/>
    <property type="evidence" value="ECO:0007669"/>
    <property type="project" value="UniProtKB-UniRule"/>
</dbReference>
<evidence type="ECO:0000256" key="6">
    <source>
        <dbReference type="ARBA" id="ARBA00023136"/>
    </source>
</evidence>
<feature type="transmembrane region" description="Helical" evidence="7">
    <location>
        <begin position="12"/>
        <end position="40"/>
    </location>
</feature>
<keyword evidence="10" id="KW-1185">Reference proteome</keyword>
<feature type="transmembrane region" description="Helical" evidence="7">
    <location>
        <begin position="363"/>
        <end position="388"/>
    </location>
</feature>
<dbReference type="EMBL" id="JALIDZ010000004">
    <property type="protein sequence ID" value="MCT8972413.1"/>
    <property type="molecule type" value="Genomic_DNA"/>
</dbReference>
<comment type="similarity">
    <text evidence="7">Belongs to the TRAP transporter large permease family.</text>
</comment>
<organism evidence="9 10">
    <name type="scientific">Microbaculum marinisediminis</name>
    <dbReference type="NCBI Taxonomy" id="2931392"/>
    <lineage>
        <taxon>Bacteria</taxon>
        <taxon>Pseudomonadati</taxon>
        <taxon>Pseudomonadota</taxon>
        <taxon>Alphaproteobacteria</taxon>
        <taxon>Hyphomicrobiales</taxon>
        <taxon>Tepidamorphaceae</taxon>
        <taxon>Microbaculum</taxon>
    </lineage>
</organism>
<evidence type="ECO:0000256" key="7">
    <source>
        <dbReference type="RuleBase" id="RU369079"/>
    </source>
</evidence>
<dbReference type="PIRSF" id="PIRSF006066">
    <property type="entry name" value="HI0050"/>
    <property type="match status" value="1"/>
</dbReference>
<dbReference type="PANTHER" id="PTHR33362">
    <property type="entry name" value="SIALIC ACID TRAP TRANSPORTER PERMEASE PROTEIN SIAT-RELATED"/>
    <property type="match status" value="1"/>
</dbReference>
<evidence type="ECO:0000313" key="9">
    <source>
        <dbReference type="EMBL" id="MCT8972413.1"/>
    </source>
</evidence>
<feature type="transmembrane region" description="Helical" evidence="7">
    <location>
        <begin position="142"/>
        <end position="166"/>
    </location>
</feature>
<evidence type="ECO:0000256" key="1">
    <source>
        <dbReference type="ARBA" id="ARBA00004429"/>
    </source>
</evidence>
<feature type="transmembrane region" description="Helical" evidence="7">
    <location>
        <begin position="321"/>
        <end position="351"/>
    </location>
</feature>
<dbReference type="RefSeq" id="WP_261615974.1">
    <property type="nucleotide sequence ID" value="NZ_JALIDZ010000004.1"/>
</dbReference>
<feature type="domain" description="TRAP C4-dicarboxylate transport system permease DctM subunit" evidence="8">
    <location>
        <begin position="12"/>
        <end position="423"/>
    </location>
</feature>
<evidence type="ECO:0000259" key="8">
    <source>
        <dbReference type="Pfam" id="PF06808"/>
    </source>
</evidence>
<keyword evidence="7" id="KW-0813">Transport</keyword>
<keyword evidence="3 7" id="KW-0997">Cell inner membrane</keyword>
<evidence type="ECO:0000256" key="2">
    <source>
        <dbReference type="ARBA" id="ARBA00022475"/>
    </source>
</evidence>
<keyword evidence="2" id="KW-1003">Cell membrane</keyword>
<protein>
    <recommendedName>
        <fullName evidence="7">TRAP transporter large permease protein</fullName>
    </recommendedName>
</protein>
<dbReference type="AlphaFoldDB" id="A0AAW5R0M4"/>
<feature type="transmembrane region" description="Helical" evidence="7">
    <location>
        <begin position="249"/>
        <end position="267"/>
    </location>
</feature>
<evidence type="ECO:0000256" key="5">
    <source>
        <dbReference type="ARBA" id="ARBA00022989"/>
    </source>
</evidence>
<comment type="function">
    <text evidence="7">Part of the tripartite ATP-independent periplasmic (TRAP) transport system.</text>
</comment>
<gene>
    <name evidence="9" type="ORF">MUB46_11145</name>
</gene>
<dbReference type="PANTHER" id="PTHR33362:SF5">
    <property type="entry name" value="C4-DICARBOXYLATE TRAP TRANSPORTER LARGE PERMEASE PROTEIN DCTM"/>
    <property type="match status" value="1"/>
</dbReference>
<feature type="transmembrane region" description="Helical" evidence="7">
    <location>
        <begin position="61"/>
        <end position="81"/>
    </location>
</feature>
<keyword evidence="6 7" id="KW-0472">Membrane</keyword>
<feature type="transmembrane region" description="Helical" evidence="7">
    <location>
        <begin position="279"/>
        <end position="301"/>
    </location>
</feature>
<dbReference type="NCBIfam" id="TIGR00786">
    <property type="entry name" value="dctM"/>
    <property type="match status" value="1"/>
</dbReference>
<sequence length="434" mass="46211">MSYPDLVAIGGFVVLFILLLLRVPIGVAMGLVGVGGFAMMVRTSSALNLVGLSPIRTATEYSLALIPMFILMGSLATASGLSKELYRASNAWIGHRRGGLAMATIAACGGFAAICGSSVATAATMTRVALPEMKRYGYPDTLATGSIAAGGTLGILIPPSIVLAIYGILTEQDIGKLFIAGVIPGILALLLYLVTVRLYVMFSKSDVPVQEKADWTERIHASRGVWAVVLLFVFIMGGIYGGVFTPSEAAGMGASGVLIIGLVRRRLDGKAIYRCLVDSIQVSASIFFILIGALLFGYFLTATQTPQKIANLLLALDLGPHGTLVLILLFFLILGCILDAMAMIVLMIPIIYPVILQLGFDPIWFGVIIVMTVELGLITPPVGMNVFVLNSLARDIPLQRVFAGVMPFVLMDVLRLSLLVAFPILVLFLPNTMQ</sequence>
<name>A0AAW5R0M4_9HYPH</name>
<keyword evidence="4 7" id="KW-0812">Transmembrane</keyword>
<feature type="transmembrane region" description="Helical" evidence="7">
    <location>
        <begin position="178"/>
        <end position="200"/>
    </location>
</feature>
<comment type="caution">
    <text evidence="9">The sequence shown here is derived from an EMBL/GenBank/DDBJ whole genome shotgun (WGS) entry which is preliminary data.</text>
</comment>
<dbReference type="GO" id="GO:0005886">
    <property type="term" value="C:plasma membrane"/>
    <property type="evidence" value="ECO:0007669"/>
    <property type="project" value="UniProtKB-SubCell"/>
</dbReference>
<reference evidence="9 10" key="1">
    <citation type="submission" date="2022-04" db="EMBL/GenBank/DDBJ databases">
        <authorList>
            <person name="Ye Y.-Q."/>
            <person name="Du Z.-J."/>
        </authorList>
    </citation>
    <scope>NUCLEOTIDE SEQUENCE [LARGE SCALE GENOMIC DNA]</scope>
    <source>
        <strain evidence="9 10">A6E488</strain>
    </source>
</reference>